<dbReference type="RefSeq" id="WP_373655235.1">
    <property type="nucleotide sequence ID" value="NZ_JBGUAW010000004.1"/>
</dbReference>
<dbReference type="EC" id="1.14.13.83" evidence="10"/>
<organism evidence="10 11">
    <name type="scientific">Thiohalorhabdus methylotrophus</name>
    <dbReference type="NCBI Taxonomy" id="3242694"/>
    <lineage>
        <taxon>Bacteria</taxon>
        <taxon>Pseudomonadati</taxon>
        <taxon>Pseudomonadota</taxon>
        <taxon>Gammaproteobacteria</taxon>
        <taxon>Thiohalorhabdales</taxon>
        <taxon>Thiohalorhabdaceae</taxon>
        <taxon>Thiohalorhabdus</taxon>
    </lineage>
</organism>
<keyword evidence="1" id="KW-0004">4Fe-4S</keyword>
<evidence type="ECO:0000313" key="11">
    <source>
        <dbReference type="Proteomes" id="UP001575181"/>
    </source>
</evidence>
<keyword evidence="2" id="KW-0349">Heme</keyword>
<dbReference type="InterPro" id="IPR051329">
    <property type="entry name" value="NIR_SIR_4Fe-4S"/>
</dbReference>
<dbReference type="InterPro" id="IPR005117">
    <property type="entry name" value="NiRdtase/SiRdtase_haem-b_fer"/>
</dbReference>
<evidence type="ECO:0000259" key="8">
    <source>
        <dbReference type="Pfam" id="PF01077"/>
    </source>
</evidence>
<dbReference type="Gene3D" id="3.30.413.10">
    <property type="entry name" value="Sulfite Reductase Hemoprotein, domain 1"/>
    <property type="match status" value="2"/>
</dbReference>
<evidence type="ECO:0000313" key="10">
    <source>
        <dbReference type="EMBL" id="MFA9460449.1"/>
    </source>
</evidence>
<dbReference type="InterPro" id="IPR045854">
    <property type="entry name" value="NO2/SO3_Rdtase_4Fe4S_sf"/>
</dbReference>
<evidence type="ECO:0000256" key="3">
    <source>
        <dbReference type="ARBA" id="ARBA00022723"/>
    </source>
</evidence>
<keyword evidence="4 10" id="KW-0560">Oxidoreductase</keyword>
<dbReference type="GO" id="GO:0043818">
    <property type="term" value="F:precorrin-3B synthase activity"/>
    <property type="evidence" value="ECO:0007669"/>
    <property type="project" value="UniProtKB-EC"/>
</dbReference>
<keyword evidence="3" id="KW-0479">Metal-binding</keyword>
<feature type="domain" description="Nitrite/Sulfite reductase ferredoxin-like" evidence="9">
    <location>
        <begin position="265"/>
        <end position="313"/>
    </location>
</feature>
<dbReference type="Pfam" id="PF03460">
    <property type="entry name" value="NIR_SIR_ferr"/>
    <property type="match status" value="2"/>
</dbReference>
<accession>A0ABV4TV18</accession>
<comment type="caution">
    <text evidence="10">The sequence shown here is derived from an EMBL/GenBank/DDBJ whole genome shotgun (WGS) entry which is preliminary data.</text>
</comment>
<dbReference type="SUPFAM" id="SSF56014">
    <property type="entry name" value="Nitrite and sulphite reductase 4Fe-4S domain-like"/>
    <property type="match status" value="2"/>
</dbReference>
<feature type="domain" description="Nitrite/sulphite reductase 4Fe-4S" evidence="8">
    <location>
        <begin position="98"/>
        <end position="233"/>
    </location>
</feature>
<evidence type="ECO:0000256" key="4">
    <source>
        <dbReference type="ARBA" id="ARBA00023002"/>
    </source>
</evidence>
<name>A0ABV4TV18_9GAMM</name>
<proteinExistence type="predicted"/>
<dbReference type="InterPro" id="IPR006067">
    <property type="entry name" value="NO2/SO3_Rdtase_4Fe4S_dom"/>
</dbReference>
<gene>
    <name evidence="10" type="primary">cobG</name>
    <name evidence="10" type="ORF">ACERLL_06355</name>
</gene>
<dbReference type="EMBL" id="JBGUAW010000004">
    <property type="protein sequence ID" value="MFA9460449.1"/>
    <property type="molecule type" value="Genomic_DNA"/>
</dbReference>
<dbReference type="NCBIfam" id="TIGR02435">
    <property type="entry name" value="CobG"/>
    <property type="match status" value="1"/>
</dbReference>
<reference evidence="10 11" key="1">
    <citation type="submission" date="2024-08" db="EMBL/GenBank/DDBJ databases">
        <title>Whole-genome sequencing of halo(alkali)philic microorganisms from hypersaline lakes.</title>
        <authorList>
            <person name="Sorokin D.Y."/>
            <person name="Merkel A.Y."/>
            <person name="Messina E."/>
            <person name="Yakimov M."/>
        </authorList>
    </citation>
    <scope>NUCLEOTIDE SEQUENCE [LARGE SCALE GENOMIC DNA]</scope>
    <source>
        <strain evidence="10 11">Cl-TMA</strain>
    </source>
</reference>
<keyword evidence="11" id="KW-1185">Reference proteome</keyword>
<dbReference type="InterPro" id="IPR036136">
    <property type="entry name" value="Nit/Sulf_reduc_fer-like_dom_sf"/>
</dbReference>
<evidence type="ECO:0000256" key="5">
    <source>
        <dbReference type="ARBA" id="ARBA00023004"/>
    </source>
</evidence>
<evidence type="ECO:0000256" key="6">
    <source>
        <dbReference type="ARBA" id="ARBA00023014"/>
    </source>
</evidence>
<feature type="coiled-coil region" evidence="7">
    <location>
        <begin position="424"/>
        <end position="451"/>
    </location>
</feature>
<feature type="domain" description="Nitrite/Sulfite reductase ferredoxin-like" evidence="9">
    <location>
        <begin position="21"/>
        <end position="86"/>
    </location>
</feature>
<dbReference type="Pfam" id="PF01077">
    <property type="entry name" value="NIR_SIR"/>
    <property type="match status" value="1"/>
</dbReference>
<sequence>MATENGMTPRVREACPGVAAPMETADGLLLRLRHPIGGLDAGQARTVAEVARRHGSGQLELTSRGNLQLRGFTAAELPAARRRLEETGLTDADPRREAVRNVVAAPVADRDTEAVADVRAVAQDLSAAVTGRPALRELPAKVGLLVDGGGRARLDALAADLRLEAVATPEGLRYRLAAGGTARTAVVLGWVTEAEAVASAVRVLERFLALREGQAEPPRRLAEAVACFGAGPLVEAAGADAIAGSDPVASRPSIRYRDLLGPEPGGGWVGAAFPFGALTADQLDGLAELLDPEAGGSLRLTPWRAVLLVGARSGAGEALRALGAVTDGGDRRLALSACVGAPGCAAGSTATRSDARAMGEAAGVLLGAGGRLHVSGCDKGCGKPAHPAATLTAEEGRYTLRVAMGPEEVPLRSELTPEAARRWMAALARVVAEERQEEEQVEETMQRLGKAVLAARVASEVKDAG</sequence>
<dbReference type="Proteomes" id="UP001575181">
    <property type="component" value="Unassembled WGS sequence"/>
</dbReference>
<evidence type="ECO:0000256" key="1">
    <source>
        <dbReference type="ARBA" id="ARBA00022485"/>
    </source>
</evidence>
<evidence type="ECO:0000256" key="2">
    <source>
        <dbReference type="ARBA" id="ARBA00022617"/>
    </source>
</evidence>
<keyword evidence="6" id="KW-0411">Iron-sulfur</keyword>
<dbReference type="PANTHER" id="PTHR32439:SF9">
    <property type="entry name" value="BLR3264 PROTEIN"/>
    <property type="match status" value="1"/>
</dbReference>
<keyword evidence="5" id="KW-0408">Iron</keyword>
<dbReference type="PANTHER" id="PTHR32439">
    <property type="entry name" value="FERREDOXIN--NITRITE REDUCTASE, CHLOROPLASTIC"/>
    <property type="match status" value="1"/>
</dbReference>
<dbReference type="Gene3D" id="3.90.480.10">
    <property type="entry name" value="Sulfite Reductase Hemoprotein,Domain 2"/>
    <property type="match status" value="1"/>
</dbReference>
<dbReference type="SUPFAM" id="SSF55124">
    <property type="entry name" value="Nitrite/Sulfite reductase N-terminal domain-like"/>
    <property type="match status" value="2"/>
</dbReference>
<evidence type="ECO:0000256" key="7">
    <source>
        <dbReference type="SAM" id="Coils"/>
    </source>
</evidence>
<evidence type="ECO:0000259" key="9">
    <source>
        <dbReference type="Pfam" id="PF03460"/>
    </source>
</evidence>
<protein>
    <submittedName>
        <fullName evidence="10">Precorrin-3B synthase</fullName>
        <ecNumber evidence="10">1.14.13.83</ecNumber>
    </submittedName>
</protein>
<keyword evidence="7" id="KW-0175">Coiled coil</keyword>
<dbReference type="InterPro" id="IPR012798">
    <property type="entry name" value="Cbl_synth_CobG-like"/>
</dbReference>